<evidence type="ECO:0000313" key="3">
    <source>
        <dbReference type="Proteomes" id="UP000571817"/>
    </source>
</evidence>
<dbReference type="PANTHER" id="PTHR33336:SF3">
    <property type="entry name" value="ABM DOMAIN-CONTAINING PROTEIN"/>
    <property type="match status" value="1"/>
</dbReference>
<dbReference type="AlphaFoldDB" id="A0A853DDQ0"/>
<feature type="domain" description="ABM" evidence="1">
    <location>
        <begin position="2"/>
        <end position="91"/>
    </location>
</feature>
<dbReference type="EMBL" id="JACCFW010000001">
    <property type="protein sequence ID" value="NYJ73071.1"/>
    <property type="molecule type" value="Genomic_DNA"/>
</dbReference>
<evidence type="ECO:0000313" key="2">
    <source>
        <dbReference type="EMBL" id="NYJ73071.1"/>
    </source>
</evidence>
<sequence>MIFIVVKWTVRPESASRWLDIVDDFTQATRAEDGCLFFEWSRSVDADNVFTLVEAFEDSDAGARHVQSEHFKTATAMLGDHVASTPQIVNFETPQHGWGEMGEVTPTSA</sequence>
<organism evidence="2 3">
    <name type="scientific">Allobranchiibius huperziae</name>
    <dbReference type="NCBI Taxonomy" id="1874116"/>
    <lineage>
        <taxon>Bacteria</taxon>
        <taxon>Bacillati</taxon>
        <taxon>Actinomycetota</taxon>
        <taxon>Actinomycetes</taxon>
        <taxon>Micrococcales</taxon>
        <taxon>Dermacoccaceae</taxon>
        <taxon>Allobranchiibius</taxon>
    </lineage>
</organism>
<keyword evidence="2" id="KW-0503">Monooxygenase</keyword>
<keyword evidence="2" id="KW-0560">Oxidoreductase</keyword>
<dbReference type="Proteomes" id="UP000571817">
    <property type="component" value="Unassembled WGS sequence"/>
</dbReference>
<dbReference type="InterPro" id="IPR050744">
    <property type="entry name" value="AI-2_Isomerase_LsrG"/>
</dbReference>
<reference evidence="2 3" key="1">
    <citation type="submission" date="2020-07" db="EMBL/GenBank/DDBJ databases">
        <title>Sequencing the genomes of 1000 actinobacteria strains.</title>
        <authorList>
            <person name="Klenk H.-P."/>
        </authorList>
    </citation>
    <scope>NUCLEOTIDE SEQUENCE [LARGE SCALE GENOMIC DNA]</scope>
    <source>
        <strain evidence="2 3">DSM 29531</strain>
    </source>
</reference>
<name>A0A853DDQ0_9MICO</name>
<dbReference type="Pfam" id="PF03992">
    <property type="entry name" value="ABM"/>
    <property type="match status" value="1"/>
</dbReference>
<dbReference type="RefSeq" id="WP_179478085.1">
    <property type="nucleotide sequence ID" value="NZ_JACCFW010000001.1"/>
</dbReference>
<dbReference type="GO" id="GO:0004497">
    <property type="term" value="F:monooxygenase activity"/>
    <property type="evidence" value="ECO:0007669"/>
    <property type="project" value="UniProtKB-KW"/>
</dbReference>
<accession>A0A853DDQ0</accession>
<comment type="caution">
    <text evidence="2">The sequence shown here is derived from an EMBL/GenBank/DDBJ whole genome shotgun (WGS) entry which is preliminary data.</text>
</comment>
<dbReference type="PANTHER" id="PTHR33336">
    <property type="entry name" value="QUINOL MONOOXYGENASE YGIN-RELATED"/>
    <property type="match status" value="1"/>
</dbReference>
<protein>
    <submittedName>
        <fullName evidence="2">Quinol monooxygenase YgiN</fullName>
    </submittedName>
</protein>
<proteinExistence type="predicted"/>
<evidence type="ECO:0000259" key="1">
    <source>
        <dbReference type="PROSITE" id="PS51725"/>
    </source>
</evidence>
<keyword evidence="3" id="KW-1185">Reference proteome</keyword>
<gene>
    <name evidence="2" type="ORF">HNR15_000034</name>
</gene>
<dbReference type="SUPFAM" id="SSF54909">
    <property type="entry name" value="Dimeric alpha+beta barrel"/>
    <property type="match status" value="1"/>
</dbReference>
<dbReference type="Gene3D" id="3.30.70.100">
    <property type="match status" value="1"/>
</dbReference>
<dbReference type="InterPro" id="IPR007138">
    <property type="entry name" value="ABM_dom"/>
</dbReference>
<dbReference type="InterPro" id="IPR011008">
    <property type="entry name" value="Dimeric_a/b-barrel"/>
</dbReference>
<dbReference type="PROSITE" id="PS51725">
    <property type="entry name" value="ABM"/>
    <property type="match status" value="1"/>
</dbReference>